<dbReference type="Pfam" id="PF24758">
    <property type="entry name" value="LRR_At5g56370"/>
    <property type="match status" value="1"/>
</dbReference>
<dbReference type="InterPro" id="IPR032675">
    <property type="entry name" value="LRR_dom_sf"/>
</dbReference>
<name>A0ABR0XE32_REHGL</name>
<organism evidence="2 3">
    <name type="scientific">Rehmannia glutinosa</name>
    <name type="common">Chinese foxglove</name>
    <dbReference type="NCBI Taxonomy" id="99300"/>
    <lineage>
        <taxon>Eukaryota</taxon>
        <taxon>Viridiplantae</taxon>
        <taxon>Streptophyta</taxon>
        <taxon>Embryophyta</taxon>
        <taxon>Tracheophyta</taxon>
        <taxon>Spermatophyta</taxon>
        <taxon>Magnoliopsida</taxon>
        <taxon>eudicotyledons</taxon>
        <taxon>Gunneridae</taxon>
        <taxon>Pentapetalae</taxon>
        <taxon>asterids</taxon>
        <taxon>lamiids</taxon>
        <taxon>Lamiales</taxon>
        <taxon>Orobanchaceae</taxon>
        <taxon>Rehmannieae</taxon>
        <taxon>Rehmannia</taxon>
    </lineage>
</organism>
<dbReference type="Gene3D" id="3.80.10.10">
    <property type="entry name" value="Ribonuclease Inhibitor"/>
    <property type="match status" value="1"/>
</dbReference>
<sequence>MERTIQSSIKRQKVSDNTSSIDRLSAASPDDVLCHILSFLPTKSSVSTSILARRWRFLWTHVPNLNFGIETLFISRRKSFSEIITRVMFLHKVQSLNTFRLSRFVCCSEHEIETWITTVMSRHVKNLVINLGNNHIKFHECLFTSKILVDLRLDCCLFFHLNGTVCLPSLKKLHLCSIQLDGDETFPHLISGCPVLEELIIEKIINQKMVSFSISSPTIKRLKVAFQLGIWRSGCRLQIDCPALRYLQLQLCLFDDLVSAQKLTSLIEADIRYKVHREVEDDYDNLSVLNFIDTLCSVNCLKFSSAKSFTNRPFVDQGRPIRRFNNLTKLELVADWFFLVKFLENAENLEVLIIREGHGMHKKPKNWIEPFQQVPKCISSHLRTITIDGFGFTEPEFDMVKYILRNAEVLNKMEIYFIPPSGPKVKNEALKRISLFHRGSEACQLVIYRDPLRNKL</sequence>
<dbReference type="PANTHER" id="PTHR31900">
    <property type="entry name" value="F-BOX/RNI SUPERFAMILY PROTEIN-RELATED"/>
    <property type="match status" value="1"/>
</dbReference>
<dbReference type="SUPFAM" id="SSF52058">
    <property type="entry name" value="L domain-like"/>
    <property type="match status" value="1"/>
</dbReference>
<dbReference type="CDD" id="cd22160">
    <property type="entry name" value="F-box_AtFBL13-like"/>
    <property type="match status" value="1"/>
</dbReference>
<gene>
    <name evidence="2" type="ORF">DH2020_011670</name>
</gene>
<dbReference type="Pfam" id="PF08387">
    <property type="entry name" value="FBD"/>
    <property type="match status" value="1"/>
</dbReference>
<evidence type="ECO:0000313" key="2">
    <source>
        <dbReference type="EMBL" id="KAK6157422.1"/>
    </source>
</evidence>
<evidence type="ECO:0000313" key="3">
    <source>
        <dbReference type="Proteomes" id="UP001318860"/>
    </source>
</evidence>
<dbReference type="SMART" id="SM00579">
    <property type="entry name" value="FBD"/>
    <property type="match status" value="1"/>
</dbReference>
<dbReference type="PANTHER" id="PTHR31900:SF34">
    <property type="entry name" value="EMB|CAB62440.1-RELATED"/>
    <property type="match status" value="1"/>
</dbReference>
<dbReference type="InterPro" id="IPR050232">
    <property type="entry name" value="FBL13/AtMIF1-like"/>
</dbReference>
<keyword evidence="3" id="KW-1185">Reference proteome</keyword>
<dbReference type="InterPro" id="IPR001810">
    <property type="entry name" value="F-box_dom"/>
</dbReference>
<protein>
    <recommendedName>
        <fullName evidence="1">FBD domain-containing protein</fullName>
    </recommendedName>
</protein>
<reference evidence="2 3" key="1">
    <citation type="journal article" date="2021" name="Comput. Struct. Biotechnol. J.">
        <title>De novo genome assembly of the potent medicinal plant Rehmannia glutinosa using nanopore technology.</title>
        <authorList>
            <person name="Ma L."/>
            <person name="Dong C."/>
            <person name="Song C."/>
            <person name="Wang X."/>
            <person name="Zheng X."/>
            <person name="Niu Y."/>
            <person name="Chen S."/>
            <person name="Feng W."/>
        </authorList>
    </citation>
    <scope>NUCLEOTIDE SEQUENCE [LARGE SCALE GENOMIC DNA]</scope>
    <source>
        <strain evidence="2">DH-2019</strain>
    </source>
</reference>
<accession>A0ABR0XE32</accession>
<dbReference type="Pfam" id="PF00646">
    <property type="entry name" value="F-box"/>
    <property type="match status" value="1"/>
</dbReference>
<comment type="caution">
    <text evidence="2">The sequence shown here is derived from an EMBL/GenBank/DDBJ whole genome shotgun (WGS) entry which is preliminary data.</text>
</comment>
<dbReference type="InterPro" id="IPR006566">
    <property type="entry name" value="FBD"/>
</dbReference>
<evidence type="ECO:0000259" key="1">
    <source>
        <dbReference type="SMART" id="SM00579"/>
    </source>
</evidence>
<dbReference type="EMBL" id="JABTTQ020000005">
    <property type="protein sequence ID" value="KAK6157422.1"/>
    <property type="molecule type" value="Genomic_DNA"/>
</dbReference>
<dbReference type="Proteomes" id="UP001318860">
    <property type="component" value="Unassembled WGS sequence"/>
</dbReference>
<dbReference type="InterPro" id="IPR036047">
    <property type="entry name" value="F-box-like_dom_sf"/>
</dbReference>
<feature type="domain" description="FBD" evidence="1">
    <location>
        <begin position="376"/>
        <end position="448"/>
    </location>
</feature>
<dbReference type="SUPFAM" id="SSF81383">
    <property type="entry name" value="F-box domain"/>
    <property type="match status" value="1"/>
</dbReference>
<proteinExistence type="predicted"/>
<dbReference type="InterPro" id="IPR053781">
    <property type="entry name" value="F-box_AtFBL13-like"/>
</dbReference>
<dbReference type="InterPro" id="IPR055411">
    <property type="entry name" value="LRR_FXL15/At3g58940/PEG3-like"/>
</dbReference>